<evidence type="ECO:0000313" key="15">
    <source>
        <dbReference type="EMBL" id="AAW45221.1"/>
    </source>
</evidence>
<evidence type="ECO:0000256" key="2">
    <source>
        <dbReference type="ARBA" id="ARBA00001913"/>
    </source>
</evidence>
<dbReference type="eggNOG" id="KOG0471">
    <property type="taxonomic scope" value="Eukaryota"/>
</dbReference>
<dbReference type="OMA" id="TEANYCG"/>
<dbReference type="Gene3D" id="2.60.40.1180">
    <property type="entry name" value="Golgi alpha-mannosidase II"/>
    <property type="match status" value="1"/>
</dbReference>
<dbReference type="GeneID" id="3259116"/>
<evidence type="ECO:0000256" key="5">
    <source>
        <dbReference type="ARBA" id="ARBA00022723"/>
    </source>
</evidence>
<dbReference type="GeneID" id="3254804"/>
<feature type="signal peptide" evidence="13">
    <location>
        <begin position="1"/>
        <end position="22"/>
    </location>
</feature>
<dbReference type="PANTHER" id="PTHR10357:SF215">
    <property type="entry name" value="ALPHA-AMYLASE 1"/>
    <property type="match status" value="1"/>
</dbReference>
<organism evidence="16 17">
    <name type="scientific">Cryptococcus deneoformans (strain JEC21 / ATCC MYA-565)</name>
    <name type="common">Cryptococcus neoformans var. neoformans serotype D</name>
    <dbReference type="NCBI Taxonomy" id="214684"/>
    <lineage>
        <taxon>Eukaryota</taxon>
        <taxon>Fungi</taxon>
        <taxon>Dikarya</taxon>
        <taxon>Basidiomycota</taxon>
        <taxon>Agaricomycotina</taxon>
        <taxon>Tremellomycetes</taxon>
        <taxon>Tremellales</taxon>
        <taxon>Cryptococcaceae</taxon>
        <taxon>Cryptococcus</taxon>
        <taxon>Cryptococcus neoformans species complex</taxon>
    </lineage>
</organism>
<evidence type="ECO:0000313" key="17">
    <source>
        <dbReference type="Proteomes" id="UP000002149"/>
    </source>
</evidence>
<dbReference type="PaxDb" id="214684-Q5K924"/>
<evidence type="ECO:0000256" key="1">
    <source>
        <dbReference type="ARBA" id="ARBA00000548"/>
    </source>
</evidence>
<comment type="cofactor">
    <cofactor evidence="2">
        <name>Ca(2+)</name>
        <dbReference type="ChEBI" id="CHEBI:29108"/>
    </cofactor>
</comment>
<dbReference type="SMART" id="SM00642">
    <property type="entry name" value="Aamy"/>
    <property type="match status" value="1"/>
</dbReference>
<reference evidence="16" key="3">
    <citation type="submission" date="2015-11" db="EMBL/GenBank/DDBJ databases">
        <authorList>
            <person name="Janbon G."/>
            <person name="Paulet D."/>
            <person name="Chon C.C."/>
            <person name="Mornico D."/>
        </authorList>
    </citation>
    <scope>NUCLEOTIDE SEQUENCE</scope>
    <source>
        <strain evidence="16">JEC21</strain>
    </source>
</reference>
<dbReference type="PANTHER" id="PTHR10357">
    <property type="entry name" value="ALPHA-AMYLASE FAMILY MEMBER"/>
    <property type="match status" value="1"/>
</dbReference>
<dbReference type="STRING" id="214684.Q5K924"/>
<dbReference type="EMBL" id="AE017352">
    <property type="protein sequence ID" value="AAW46412.1"/>
    <property type="molecule type" value="Genomic_DNA"/>
</dbReference>
<dbReference type="CAZy" id="GH13">
    <property type="family name" value="Glycoside Hydrolase Family 13"/>
</dbReference>
<evidence type="ECO:0000313" key="16">
    <source>
        <dbReference type="EMBL" id="AAW46412.1"/>
    </source>
</evidence>
<dbReference type="Pfam" id="PF09260">
    <property type="entry name" value="A_amylase_dom_C"/>
    <property type="match status" value="1"/>
</dbReference>
<dbReference type="GO" id="GO:0004556">
    <property type="term" value="F:alpha-amylase activity"/>
    <property type="evidence" value="ECO:0007669"/>
    <property type="project" value="UniProtKB-EC"/>
</dbReference>
<comment type="similarity">
    <text evidence="3">Belongs to the glycosyl hydrolase 13 family.</text>
</comment>
<keyword evidence="12" id="KW-0326">Glycosidase</keyword>
<dbReference type="VEuPathDB" id="FungiDB:CNH03660"/>
<dbReference type="InterPro" id="IPR017853">
    <property type="entry name" value="GH"/>
</dbReference>
<feature type="chain" id="PRO_5014309877" description="alpha-amylase" evidence="13">
    <location>
        <begin position="23"/>
        <end position="606"/>
    </location>
</feature>
<dbReference type="GO" id="GO:0005509">
    <property type="term" value="F:calcium ion binding"/>
    <property type="evidence" value="ECO:0007669"/>
    <property type="project" value="InterPro"/>
</dbReference>
<comment type="catalytic activity">
    <reaction evidence="1">
        <text>Endohydrolysis of (1-&gt;4)-alpha-D-glucosidic linkages in polysaccharides containing three or more (1-&gt;4)-alpha-linked D-glucose units.</text>
        <dbReference type="EC" id="3.2.1.1"/>
    </reaction>
</comment>
<dbReference type="Gene3D" id="3.20.20.80">
    <property type="entry name" value="Glycosidases"/>
    <property type="match status" value="1"/>
</dbReference>
<dbReference type="KEGG" id="cne:CNL03660"/>
<dbReference type="GO" id="GO:0016052">
    <property type="term" value="P:carbohydrate catabolic process"/>
    <property type="evidence" value="ECO:0007669"/>
    <property type="project" value="InterPro"/>
</dbReference>
<protein>
    <recommendedName>
        <fullName evidence="4">alpha-amylase</fullName>
        <ecNumber evidence="4">3.2.1.1</ecNumber>
    </recommendedName>
</protein>
<dbReference type="VEuPathDB" id="FungiDB:CNL03660"/>
<evidence type="ECO:0000256" key="11">
    <source>
        <dbReference type="ARBA" id="ARBA00023277"/>
    </source>
</evidence>
<evidence type="ECO:0000259" key="14">
    <source>
        <dbReference type="SMART" id="SM00642"/>
    </source>
</evidence>
<dbReference type="EC" id="3.2.1.1" evidence="4"/>
<dbReference type="OrthoDB" id="204980at2759"/>
<sequence>MPVLSKLISLLPLLAIAQGATSDEWRSRSIYQLITDRFAPPSDDTTCPLGATNYCGGTWQTIISKLDYIQNMGFDAIWISPTALNIEGNTKYGEAYHGYWTADPTKLNPHFGQASDLKALSVAVHDRGMYLMVDIAINALAATSYSLDASALASDADGTLLFKDPSDFHTRCDISWGNHTSEQVCWLVTGDDNGDVALLDLKTESDSVASVLKDWVGGYVTEYGIDGFRIDASKHMSKEFQHDFCEAAGTFCMGEVAGDNTEYAGEYQSAGGIDSVCGFGLMYGFVNVFTGGDKMSTLEYYINLAASSYPDPTVIGTFLDNQDLPRFNSLTSDASLVYNAIVGMFMYGGMPIVYYGLEQDISDGPTDPQNREALWNYNNYATDGVTFGRITNLNNIRNRLGGVGELYNAVATVLAIQDQDIALQREEALIVLTNRGQSGTGTWAIKNTQFGGSVSVIDLLSCSTSTTDSDGSLTVTWTSGQPFVFVASDVADKAGLCGSLSNSTNATTVSSSSSASTSIDTATSSASISGNLAVITDGSSSPSFSATSSALSSSISWYTPTSAASSVSSSELVVVVAAVSTASTAVTSSGSICRRSKKRAMSKRQL</sequence>
<reference evidence="16" key="1">
    <citation type="submission" date="2004-05" db="EMBL/GenBank/DDBJ databases">
        <authorList>
            <person name="Loftus B."/>
            <person name="Amedeo P."/>
            <person name="Roncaglia P."/>
            <person name="Vamathevan J."/>
            <person name="Utterback T."/>
            <person name="Van Aken S."/>
            <person name="Fraser C."/>
        </authorList>
    </citation>
    <scope>NUCLEOTIDE SEQUENCE</scope>
    <source>
        <strain evidence="16">JEC21</strain>
    </source>
</reference>
<accession>Q55LP9</accession>
<name>Q5K924_CRYD1</name>
<dbReference type="InterPro" id="IPR013780">
    <property type="entry name" value="Glyco_hydro_b"/>
</dbReference>
<keyword evidence="7" id="KW-0378">Hydrolase</keyword>
<dbReference type="HOGENOM" id="CLU_006462_7_2_1"/>
<dbReference type="Pfam" id="PF00128">
    <property type="entry name" value="Alpha-amylase"/>
    <property type="match status" value="1"/>
</dbReference>
<evidence type="ECO:0000256" key="12">
    <source>
        <dbReference type="ARBA" id="ARBA00023295"/>
    </source>
</evidence>
<keyword evidence="8" id="KW-0106">Calcium</keyword>
<dbReference type="Proteomes" id="UP000002149">
    <property type="component" value="Chromosome 8"/>
</dbReference>
<proteinExistence type="inferred from homology"/>
<dbReference type="InterPro" id="IPR006047">
    <property type="entry name" value="GH13_cat_dom"/>
</dbReference>
<evidence type="ECO:0000256" key="6">
    <source>
        <dbReference type="ARBA" id="ARBA00022729"/>
    </source>
</evidence>
<dbReference type="InterPro" id="IPR015340">
    <property type="entry name" value="A_amylase_C_dom"/>
</dbReference>
<evidence type="ECO:0000256" key="13">
    <source>
        <dbReference type="SAM" id="SignalP"/>
    </source>
</evidence>
<keyword evidence="10" id="KW-0325">Glycoprotein</keyword>
<reference evidence="16 17" key="2">
    <citation type="journal article" date="2005" name="Science">
        <title>The genome of the basidiomycetous yeast and human pathogen Cryptococcus neoformans.</title>
        <authorList>
            <person name="Loftus B.J."/>
            <person name="Fung E."/>
            <person name="Roncaglia P."/>
            <person name="Rowley D."/>
            <person name="Amedeo P."/>
            <person name="Bruno D."/>
            <person name="Vamathevan J."/>
            <person name="Miranda M."/>
            <person name="Anderson I.J."/>
            <person name="Fraser J.A."/>
            <person name="Allen J.E."/>
            <person name="Bosdet I.E."/>
            <person name="Brent M.R."/>
            <person name="Chiu R."/>
            <person name="Doering T.L."/>
            <person name="Donlin M.J."/>
            <person name="D'Souza C.A."/>
            <person name="Fox D.S."/>
            <person name="Grinberg V."/>
            <person name="Fu J."/>
            <person name="Fukushima M."/>
            <person name="Haas B.J."/>
            <person name="Huang J.C."/>
            <person name="Janbon G."/>
            <person name="Jones S.J."/>
            <person name="Koo H.L."/>
            <person name="Krzywinski M.I."/>
            <person name="Kwon-Chung J.K."/>
            <person name="Lengeler K.B."/>
            <person name="Maiti R."/>
            <person name="Marra M.A."/>
            <person name="Marra R.E."/>
            <person name="Mathewson C.A."/>
            <person name="Mitchell T.G."/>
            <person name="Pertea M."/>
            <person name="Riggs F.R."/>
            <person name="Salzberg S.L."/>
            <person name="Schein J.E."/>
            <person name="Shvartsbeyn A."/>
            <person name="Shin H."/>
            <person name="Shumway M."/>
            <person name="Specht C.A."/>
            <person name="Suh B.B."/>
            <person name="Tenney A."/>
            <person name="Utterback T.R."/>
            <person name="Wickes B.L."/>
            <person name="Wortman J.R."/>
            <person name="Wye N.H."/>
            <person name="Kronstad J.W."/>
            <person name="Lodge J.K."/>
            <person name="Heitman J."/>
            <person name="Davis R.W."/>
            <person name="Fraser C.M."/>
            <person name="Hyman R.W."/>
        </authorList>
    </citation>
    <scope>NUCLEOTIDE SEQUENCE [LARGE SCALE GENOMIC DNA]</scope>
    <source>
        <strain evidence="16">JEC21</strain>
        <strain evidence="17">JEC21 / ATCC MYA-565</strain>
    </source>
</reference>
<evidence type="ECO:0000256" key="4">
    <source>
        <dbReference type="ARBA" id="ARBA00012595"/>
    </source>
</evidence>
<dbReference type="RefSeq" id="XP_567929.1">
    <property type="nucleotide sequence ID" value="XM_567929.1"/>
</dbReference>
<evidence type="ECO:0000256" key="7">
    <source>
        <dbReference type="ARBA" id="ARBA00022801"/>
    </source>
</evidence>
<keyword evidence="5" id="KW-0479">Metal-binding</keyword>
<dbReference type="RefSeq" id="XP_572528.1">
    <property type="nucleotide sequence ID" value="XM_572528.2"/>
</dbReference>
<keyword evidence="17" id="KW-1185">Reference proteome</keyword>
<evidence type="ECO:0000256" key="10">
    <source>
        <dbReference type="ARBA" id="ARBA00023180"/>
    </source>
</evidence>
<evidence type="ECO:0000256" key="9">
    <source>
        <dbReference type="ARBA" id="ARBA00023157"/>
    </source>
</evidence>
<dbReference type="EMBL" id="AE017348">
    <property type="protein sequence ID" value="AAW45221.1"/>
    <property type="molecule type" value="Genomic_DNA"/>
</dbReference>
<dbReference type="KEGG" id="cne:CNH03660"/>
<keyword evidence="11" id="KW-0119">Carbohydrate metabolism</keyword>
<evidence type="ECO:0000256" key="3">
    <source>
        <dbReference type="ARBA" id="ARBA00008061"/>
    </source>
</evidence>
<dbReference type="CDD" id="cd11319">
    <property type="entry name" value="AmyAc_euk_AmyA"/>
    <property type="match status" value="1"/>
</dbReference>
<gene>
    <name evidence="15" type="ordered locus">CNH03660</name>
    <name evidence="16" type="ordered locus">CNL03660</name>
</gene>
<evidence type="ECO:0000256" key="8">
    <source>
        <dbReference type="ARBA" id="ARBA00022837"/>
    </source>
</evidence>
<keyword evidence="9" id="KW-1015">Disulfide bond</keyword>
<accession>Q5K924</accession>
<feature type="domain" description="Glycosyl hydrolase family 13 catalytic" evidence="14">
    <location>
        <begin position="32"/>
        <end position="397"/>
    </location>
</feature>
<dbReference type="Proteomes" id="UP000002149">
    <property type="component" value="Chromosome 12"/>
</dbReference>
<dbReference type="SUPFAM" id="SSF51011">
    <property type="entry name" value="Glycosyl hydrolase domain"/>
    <property type="match status" value="1"/>
</dbReference>
<dbReference type="AlphaFoldDB" id="Q5K924"/>
<keyword evidence="6 13" id="KW-0732">Signal</keyword>
<dbReference type="SUPFAM" id="SSF51445">
    <property type="entry name" value="(Trans)glycosidases"/>
    <property type="match status" value="1"/>
</dbReference>